<dbReference type="Pfam" id="PF24621">
    <property type="entry name" value="DHQS_C"/>
    <property type="match status" value="1"/>
</dbReference>
<dbReference type="GO" id="GO:0008652">
    <property type="term" value="P:amino acid biosynthetic process"/>
    <property type="evidence" value="ECO:0007669"/>
    <property type="project" value="UniProtKB-KW"/>
</dbReference>
<evidence type="ECO:0000313" key="23">
    <source>
        <dbReference type="Proteomes" id="UP000196560"/>
    </source>
</evidence>
<dbReference type="PANTHER" id="PTHR43622:SF7">
    <property type="entry name" value="3-DEHYDROQUINATE SYNTHASE, CHLOROPLASTIC"/>
    <property type="match status" value="1"/>
</dbReference>
<keyword evidence="11 18" id="KW-0479">Metal-binding</keyword>
<dbReference type="PANTHER" id="PTHR43622">
    <property type="entry name" value="3-DEHYDROQUINATE SYNTHASE"/>
    <property type="match status" value="1"/>
</dbReference>
<dbReference type="GO" id="GO:0009073">
    <property type="term" value="P:aromatic amino acid family biosynthetic process"/>
    <property type="evidence" value="ECO:0007669"/>
    <property type="project" value="UniProtKB-KW"/>
</dbReference>
<dbReference type="GO" id="GO:0000166">
    <property type="term" value="F:nucleotide binding"/>
    <property type="evidence" value="ECO:0007669"/>
    <property type="project" value="UniProtKB-KW"/>
</dbReference>
<feature type="domain" description="3-dehydroquinate synthase C-terminal" evidence="21">
    <location>
        <begin position="181"/>
        <end position="323"/>
    </location>
</feature>
<feature type="region of interest" description="Disordered" evidence="19">
    <location>
        <begin position="363"/>
        <end position="384"/>
    </location>
</feature>
<comment type="pathway">
    <text evidence="5 18">Metabolic intermediate biosynthesis; chorismate biosynthesis; chorismate from D-erythrose 4-phosphate and phosphoenolpyruvate: step 2/7.</text>
</comment>
<dbReference type="SUPFAM" id="SSF56796">
    <property type="entry name" value="Dehydroquinate synthase-like"/>
    <property type="match status" value="1"/>
</dbReference>
<name>A0A1Y3U6P4_9ACTN</name>
<evidence type="ECO:0000256" key="6">
    <source>
        <dbReference type="ARBA" id="ARBA00005412"/>
    </source>
</evidence>
<evidence type="ECO:0000313" key="22">
    <source>
        <dbReference type="EMBL" id="OUN44403.1"/>
    </source>
</evidence>
<evidence type="ECO:0000256" key="7">
    <source>
        <dbReference type="ARBA" id="ARBA00013031"/>
    </source>
</evidence>
<dbReference type="GO" id="GO:0046872">
    <property type="term" value="F:metal ion binding"/>
    <property type="evidence" value="ECO:0007669"/>
    <property type="project" value="UniProtKB-KW"/>
</dbReference>
<dbReference type="HAMAP" id="MF_00110">
    <property type="entry name" value="DHQ_synthase"/>
    <property type="match status" value="1"/>
</dbReference>
<feature type="binding site" evidence="18">
    <location>
        <position position="184"/>
    </location>
    <ligand>
        <name>Zn(2+)</name>
        <dbReference type="ChEBI" id="CHEBI:29105"/>
    </ligand>
</feature>
<dbReference type="Gene3D" id="3.40.50.1970">
    <property type="match status" value="1"/>
</dbReference>
<dbReference type="AlphaFoldDB" id="A0A1Y3U6P4"/>
<comment type="catalytic activity">
    <reaction evidence="1 18">
        <text>7-phospho-2-dehydro-3-deoxy-D-arabino-heptonate = 3-dehydroquinate + phosphate</text>
        <dbReference type="Rhea" id="RHEA:21968"/>
        <dbReference type="ChEBI" id="CHEBI:32364"/>
        <dbReference type="ChEBI" id="CHEBI:43474"/>
        <dbReference type="ChEBI" id="CHEBI:58394"/>
        <dbReference type="EC" id="4.2.3.4"/>
    </reaction>
</comment>
<dbReference type="NCBIfam" id="TIGR01357">
    <property type="entry name" value="aroB"/>
    <property type="match status" value="1"/>
</dbReference>
<keyword evidence="9 18" id="KW-0963">Cytoplasm</keyword>
<dbReference type="InterPro" id="IPR016037">
    <property type="entry name" value="DHQ_synth_AroB"/>
</dbReference>
<dbReference type="eggNOG" id="COG0337">
    <property type="taxonomic scope" value="Bacteria"/>
</dbReference>
<evidence type="ECO:0000256" key="16">
    <source>
        <dbReference type="ARBA" id="ARBA00023239"/>
    </source>
</evidence>
<keyword evidence="23" id="KW-1185">Reference proteome</keyword>
<evidence type="ECO:0000256" key="4">
    <source>
        <dbReference type="ARBA" id="ARBA00004496"/>
    </source>
</evidence>
<proteinExistence type="inferred from homology"/>
<evidence type="ECO:0000256" key="11">
    <source>
        <dbReference type="ARBA" id="ARBA00022723"/>
    </source>
</evidence>
<evidence type="ECO:0000256" key="12">
    <source>
        <dbReference type="ARBA" id="ARBA00022741"/>
    </source>
</evidence>
<comment type="cofactor">
    <cofactor evidence="18">
        <name>Co(2+)</name>
        <dbReference type="ChEBI" id="CHEBI:48828"/>
    </cofactor>
    <cofactor evidence="18">
        <name>Zn(2+)</name>
        <dbReference type="ChEBI" id="CHEBI:29105"/>
    </cofactor>
    <text evidence="18">Binds 1 divalent metal cation per subunit. Can use either Co(2+) or Zn(2+).</text>
</comment>
<gene>
    <name evidence="18" type="primary">aroB</name>
    <name evidence="22" type="ORF">B5G21_00120</name>
</gene>
<keyword evidence="10 18" id="KW-0028">Amino-acid biosynthesis</keyword>
<feature type="binding site" evidence="18">
    <location>
        <position position="249"/>
    </location>
    <ligand>
        <name>Zn(2+)</name>
        <dbReference type="ChEBI" id="CHEBI:29105"/>
    </ligand>
</feature>
<dbReference type="EMBL" id="NFHO01000001">
    <property type="protein sequence ID" value="OUN44403.1"/>
    <property type="molecule type" value="Genomic_DNA"/>
</dbReference>
<evidence type="ECO:0000256" key="10">
    <source>
        <dbReference type="ARBA" id="ARBA00022605"/>
    </source>
</evidence>
<dbReference type="Gene3D" id="1.20.1090.10">
    <property type="entry name" value="Dehydroquinate synthase-like - alpha domain"/>
    <property type="match status" value="1"/>
</dbReference>
<feature type="binding site" evidence="18">
    <location>
        <position position="142"/>
    </location>
    <ligand>
        <name>NAD(+)</name>
        <dbReference type="ChEBI" id="CHEBI:57540"/>
    </ligand>
</feature>
<keyword evidence="15 18" id="KW-0057">Aromatic amino acid biosynthesis</keyword>
<dbReference type="InterPro" id="IPR030960">
    <property type="entry name" value="DHQS/DOIS_N"/>
</dbReference>
<comment type="caution">
    <text evidence="22">The sequence shown here is derived from an EMBL/GenBank/DDBJ whole genome shotgun (WGS) entry which is preliminary data.</text>
</comment>
<evidence type="ECO:0000256" key="9">
    <source>
        <dbReference type="ARBA" id="ARBA00022490"/>
    </source>
</evidence>
<evidence type="ECO:0000256" key="13">
    <source>
        <dbReference type="ARBA" id="ARBA00022833"/>
    </source>
</evidence>
<evidence type="ECO:0000256" key="14">
    <source>
        <dbReference type="ARBA" id="ARBA00023027"/>
    </source>
</evidence>
<evidence type="ECO:0000256" key="19">
    <source>
        <dbReference type="SAM" id="MobiDB-lite"/>
    </source>
</evidence>
<feature type="compositionally biased region" description="Basic and acidic residues" evidence="19">
    <location>
        <begin position="374"/>
        <end position="384"/>
    </location>
</feature>
<dbReference type="STRING" id="1118060.GCA_000311845_01081"/>
<dbReference type="GO" id="GO:0003856">
    <property type="term" value="F:3-dehydroquinate synthase activity"/>
    <property type="evidence" value="ECO:0007669"/>
    <property type="project" value="UniProtKB-UniRule"/>
</dbReference>
<feature type="domain" description="3-dehydroquinate synthase N-terminal" evidence="20">
    <location>
        <begin position="68"/>
        <end position="178"/>
    </location>
</feature>
<comment type="cofactor">
    <cofactor evidence="3">
        <name>Zn(2+)</name>
        <dbReference type="ChEBI" id="CHEBI:29105"/>
    </cofactor>
</comment>
<evidence type="ECO:0000256" key="1">
    <source>
        <dbReference type="ARBA" id="ARBA00001393"/>
    </source>
</evidence>
<dbReference type="EC" id="4.2.3.4" evidence="7 18"/>
<feature type="binding site" evidence="18">
    <location>
        <position position="265"/>
    </location>
    <ligand>
        <name>Zn(2+)</name>
        <dbReference type="ChEBI" id="CHEBI:29105"/>
    </ligand>
</feature>
<comment type="caution">
    <text evidence="18">Lacks conserved residue(s) required for the propagation of feature annotation.</text>
</comment>
<comment type="subcellular location">
    <subcellularLocation>
        <location evidence="4 18">Cytoplasm</location>
    </subcellularLocation>
</comment>
<keyword evidence="13 18" id="KW-0862">Zinc</keyword>
<feature type="binding site" evidence="18">
    <location>
        <begin position="129"/>
        <end position="130"/>
    </location>
    <ligand>
        <name>NAD(+)</name>
        <dbReference type="ChEBI" id="CHEBI:57540"/>
    </ligand>
</feature>
<keyword evidence="16 18" id="KW-0456">Lyase</keyword>
<dbReference type="GO" id="GO:0005737">
    <property type="term" value="C:cytoplasm"/>
    <property type="evidence" value="ECO:0007669"/>
    <property type="project" value="UniProtKB-SubCell"/>
</dbReference>
<keyword evidence="17 18" id="KW-0170">Cobalt</keyword>
<sequence>MYTIDINCSSPYRVHIGTMLLEQSGELIRDTCRGSRAAVITDTNVGPLYAHIVTKSLAEAGYTTCVHMFEAGEEHKRADTLIEILEFIAENELGRKDVVVALGGGVVGDVAGFAAATYMRGIRFAQIPTSLLAMVDSSVGGKTAIDLAAGKNLAGAFWQPSIVIADVGCLGTLTAEQLSDGCGEIIKHGVICDAALFSQLEQTPLTQELLTQNLGLVAAIIARNIEIKRDVVVADERESGLRKLLNFGHSAGHAIEALEAYQLGHGNCVALGMGIIARAAAARGVCDETVPQRIGDLVRRHGLATSCRWNAEQIFAEALHDKKRQGYSIDVVLPHEIGSCSIETMDLQEFRDFLYDGLSSAANAPAVPDEAPADNDRIGEEASR</sequence>
<comment type="cofactor">
    <cofactor evidence="2 18">
        <name>NAD(+)</name>
        <dbReference type="ChEBI" id="CHEBI:57540"/>
    </cofactor>
</comment>
<keyword evidence="12 18" id="KW-0547">Nucleotide-binding</keyword>
<protein>
    <recommendedName>
        <fullName evidence="8 18">3-dehydroquinate synthase</fullName>
        <shortName evidence="18">DHQS</shortName>
        <ecNumber evidence="7 18">4.2.3.4</ecNumber>
    </recommendedName>
</protein>
<dbReference type="Proteomes" id="UP000196560">
    <property type="component" value="Unassembled WGS sequence"/>
</dbReference>
<dbReference type="CDD" id="cd08195">
    <property type="entry name" value="DHQS"/>
    <property type="match status" value="1"/>
</dbReference>
<dbReference type="FunFam" id="3.40.50.1970:FF:000007">
    <property type="entry name" value="Pentafunctional AROM polypeptide"/>
    <property type="match status" value="1"/>
</dbReference>
<evidence type="ECO:0000259" key="20">
    <source>
        <dbReference type="Pfam" id="PF01761"/>
    </source>
</evidence>
<dbReference type="InterPro" id="IPR056179">
    <property type="entry name" value="DHQS_C"/>
</dbReference>
<evidence type="ECO:0000256" key="18">
    <source>
        <dbReference type="HAMAP-Rule" id="MF_00110"/>
    </source>
</evidence>
<evidence type="ECO:0000259" key="21">
    <source>
        <dbReference type="Pfam" id="PF24621"/>
    </source>
</evidence>
<organism evidence="22 23">
    <name type="scientific">Enorma massiliensis</name>
    <dbReference type="NCBI Taxonomy" id="1472761"/>
    <lineage>
        <taxon>Bacteria</taxon>
        <taxon>Bacillati</taxon>
        <taxon>Actinomycetota</taxon>
        <taxon>Coriobacteriia</taxon>
        <taxon>Coriobacteriales</taxon>
        <taxon>Coriobacteriaceae</taxon>
        <taxon>Enorma</taxon>
    </lineage>
</organism>
<dbReference type="InterPro" id="IPR030963">
    <property type="entry name" value="DHQ_synth_fam"/>
</dbReference>
<evidence type="ECO:0000256" key="2">
    <source>
        <dbReference type="ARBA" id="ARBA00001911"/>
    </source>
</evidence>
<evidence type="ECO:0000256" key="8">
    <source>
        <dbReference type="ARBA" id="ARBA00017684"/>
    </source>
</evidence>
<evidence type="ECO:0000256" key="17">
    <source>
        <dbReference type="ARBA" id="ARBA00023285"/>
    </source>
</evidence>
<evidence type="ECO:0000256" key="15">
    <source>
        <dbReference type="ARBA" id="ARBA00023141"/>
    </source>
</evidence>
<dbReference type="PIRSF" id="PIRSF001455">
    <property type="entry name" value="DHQ_synth"/>
    <property type="match status" value="1"/>
</dbReference>
<evidence type="ECO:0000256" key="3">
    <source>
        <dbReference type="ARBA" id="ARBA00001947"/>
    </source>
</evidence>
<dbReference type="InterPro" id="IPR050071">
    <property type="entry name" value="Dehydroquinate_synthase"/>
</dbReference>
<dbReference type="UniPathway" id="UPA00053">
    <property type="reaction ID" value="UER00085"/>
</dbReference>
<accession>A0A1Y3U6P4</accession>
<feature type="binding site" evidence="18">
    <location>
        <position position="151"/>
    </location>
    <ligand>
        <name>NAD(+)</name>
        <dbReference type="ChEBI" id="CHEBI:57540"/>
    </ligand>
</feature>
<comment type="similarity">
    <text evidence="6 18">Belongs to the sugar phosphate cyclases superfamily. Dehydroquinate synthase family.</text>
</comment>
<dbReference type="Pfam" id="PF01761">
    <property type="entry name" value="DHQ_synthase"/>
    <property type="match status" value="1"/>
</dbReference>
<dbReference type="RefSeq" id="WP_087185563.1">
    <property type="nucleotide sequence ID" value="NZ_NFHO01000001.1"/>
</dbReference>
<reference evidence="23" key="1">
    <citation type="submission" date="2017-04" db="EMBL/GenBank/DDBJ databases">
        <title>Function of individual gut microbiota members based on whole genome sequencing of pure cultures obtained from chicken caecum.</title>
        <authorList>
            <person name="Medvecky M."/>
            <person name="Cejkova D."/>
            <person name="Polansky O."/>
            <person name="Karasova D."/>
            <person name="Kubasova T."/>
            <person name="Cizek A."/>
            <person name="Rychlik I."/>
        </authorList>
    </citation>
    <scope>NUCLEOTIDE SEQUENCE [LARGE SCALE GENOMIC DNA]</scope>
    <source>
        <strain evidence="23">An70</strain>
    </source>
</reference>
<feature type="binding site" evidence="18">
    <location>
        <begin position="169"/>
        <end position="172"/>
    </location>
    <ligand>
        <name>NAD(+)</name>
        <dbReference type="ChEBI" id="CHEBI:57540"/>
    </ligand>
</feature>
<comment type="function">
    <text evidence="18">Catalyzes the conversion of 3-deoxy-D-arabino-heptulosonate 7-phosphate (DAHP) to dehydroquinate (DHQ).</text>
</comment>
<evidence type="ECO:0000256" key="5">
    <source>
        <dbReference type="ARBA" id="ARBA00004661"/>
    </source>
</evidence>
<dbReference type="GO" id="GO:0009423">
    <property type="term" value="P:chorismate biosynthetic process"/>
    <property type="evidence" value="ECO:0007669"/>
    <property type="project" value="UniProtKB-UniRule"/>
</dbReference>
<feature type="binding site" evidence="18">
    <location>
        <begin position="105"/>
        <end position="109"/>
    </location>
    <ligand>
        <name>NAD(+)</name>
        <dbReference type="ChEBI" id="CHEBI:57540"/>
    </ligand>
</feature>
<keyword evidence="14 18" id="KW-0520">NAD</keyword>